<keyword evidence="3 8" id="KW-0819">tRNA processing</keyword>
<feature type="domain" description="CMP/dCMP-type deaminase" evidence="9">
    <location>
        <begin position="1"/>
        <end position="106"/>
    </location>
</feature>
<gene>
    <name evidence="8 10" type="primary">tadA</name>
    <name evidence="10" type="ORF">GCM10010982_12230</name>
</gene>
<dbReference type="PROSITE" id="PS00903">
    <property type="entry name" value="CYT_DCMP_DEAMINASES_1"/>
    <property type="match status" value="1"/>
</dbReference>
<evidence type="ECO:0000256" key="4">
    <source>
        <dbReference type="ARBA" id="ARBA00022723"/>
    </source>
</evidence>
<dbReference type="PANTHER" id="PTHR11079:SF202">
    <property type="entry name" value="TRNA-SPECIFIC ADENOSINE DEAMINASE"/>
    <property type="match status" value="1"/>
</dbReference>
<reference evidence="10" key="2">
    <citation type="submission" date="2020-09" db="EMBL/GenBank/DDBJ databases">
        <authorList>
            <person name="Sun Q."/>
            <person name="Zhou Y."/>
        </authorList>
    </citation>
    <scope>NUCLEOTIDE SEQUENCE</scope>
    <source>
        <strain evidence="10">CGMCC 1.7086</strain>
    </source>
</reference>
<evidence type="ECO:0000256" key="7">
    <source>
        <dbReference type="ARBA" id="ARBA00048045"/>
    </source>
</evidence>
<evidence type="ECO:0000313" key="10">
    <source>
        <dbReference type="EMBL" id="GGO66954.1"/>
    </source>
</evidence>
<dbReference type="EMBL" id="BMLS01000002">
    <property type="protein sequence ID" value="GGO66954.1"/>
    <property type="molecule type" value="Genomic_DNA"/>
</dbReference>
<dbReference type="FunFam" id="3.40.140.10:FF:000005">
    <property type="entry name" value="tRNA-specific adenosine deaminase"/>
    <property type="match status" value="1"/>
</dbReference>
<comment type="similarity">
    <text evidence="1">Belongs to the cytidine and deoxycytidylate deaminase family. ADAT2 subfamily.</text>
</comment>
<dbReference type="Proteomes" id="UP000606935">
    <property type="component" value="Unassembled WGS sequence"/>
</dbReference>
<sequence>MAQAIELAKQAWQEGEIPVGAILVKDEQIIGQGWNRPISSHDPSAHAEMLAIRDAGQKIGNYRLLGATLYVTLEPCSMCAGLLVHSRIQRLVYGASDLKTGACGSVMDLVRHPQLNHQLEVTGGVLAEPCGELLSEFFRWRRAQKKAFKQQQQD</sequence>
<feature type="binding site" evidence="8">
    <location>
        <position position="76"/>
    </location>
    <ligand>
        <name>Zn(2+)</name>
        <dbReference type="ChEBI" id="CHEBI:29105"/>
        <note>catalytic</note>
    </ligand>
</feature>
<evidence type="ECO:0000256" key="8">
    <source>
        <dbReference type="HAMAP-Rule" id="MF_00972"/>
    </source>
</evidence>
<dbReference type="EC" id="3.5.4.33" evidence="8"/>
<dbReference type="InterPro" id="IPR016193">
    <property type="entry name" value="Cytidine_deaminase-like"/>
</dbReference>
<evidence type="ECO:0000256" key="3">
    <source>
        <dbReference type="ARBA" id="ARBA00022694"/>
    </source>
</evidence>
<dbReference type="GO" id="GO:0008270">
    <property type="term" value="F:zinc ion binding"/>
    <property type="evidence" value="ECO:0007669"/>
    <property type="project" value="UniProtKB-UniRule"/>
</dbReference>
<dbReference type="CDD" id="cd01285">
    <property type="entry name" value="nucleoside_deaminase"/>
    <property type="match status" value="1"/>
</dbReference>
<comment type="caution">
    <text evidence="10">The sequence shown here is derived from an EMBL/GenBank/DDBJ whole genome shotgun (WGS) entry which is preliminary data.</text>
</comment>
<keyword evidence="6 8" id="KW-0862">Zinc</keyword>
<dbReference type="PROSITE" id="PS51747">
    <property type="entry name" value="CYT_DCMP_DEAMINASES_2"/>
    <property type="match status" value="1"/>
</dbReference>
<evidence type="ECO:0000256" key="1">
    <source>
        <dbReference type="ARBA" id="ARBA00010669"/>
    </source>
</evidence>
<keyword evidence="4 8" id="KW-0479">Metal-binding</keyword>
<name>A0A918DH95_9ALTE</name>
<dbReference type="AlphaFoldDB" id="A0A918DH95"/>
<dbReference type="InterPro" id="IPR002125">
    <property type="entry name" value="CMP_dCMP_dom"/>
</dbReference>
<accession>A0A918DH95</accession>
<organism evidence="10 11">
    <name type="scientific">Bowmanella pacifica</name>
    <dbReference type="NCBI Taxonomy" id="502051"/>
    <lineage>
        <taxon>Bacteria</taxon>
        <taxon>Pseudomonadati</taxon>
        <taxon>Pseudomonadota</taxon>
        <taxon>Gammaproteobacteria</taxon>
        <taxon>Alteromonadales</taxon>
        <taxon>Alteromonadaceae</taxon>
        <taxon>Bowmanella</taxon>
    </lineage>
</organism>
<evidence type="ECO:0000256" key="6">
    <source>
        <dbReference type="ARBA" id="ARBA00022833"/>
    </source>
</evidence>
<dbReference type="SUPFAM" id="SSF53927">
    <property type="entry name" value="Cytidine deaminase-like"/>
    <property type="match status" value="1"/>
</dbReference>
<dbReference type="NCBIfam" id="NF008113">
    <property type="entry name" value="PRK10860.1"/>
    <property type="match status" value="1"/>
</dbReference>
<keyword evidence="11" id="KW-1185">Reference proteome</keyword>
<evidence type="ECO:0000256" key="2">
    <source>
        <dbReference type="ARBA" id="ARBA00011738"/>
    </source>
</evidence>
<dbReference type="InterPro" id="IPR028883">
    <property type="entry name" value="tRNA_aden_deaminase"/>
</dbReference>
<evidence type="ECO:0000313" key="11">
    <source>
        <dbReference type="Proteomes" id="UP000606935"/>
    </source>
</evidence>
<protein>
    <recommendedName>
        <fullName evidence="8">tRNA-specific adenosine deaminase</fullName>
        <ecNumber evidence="8">3.5.4.33</ecNumber>
    </recommendedName>
</protein>
<comment type="function">
    <text evidence="8">Catalyzes the deamination of adenosine to inosine at the wobble position 34 of tRNA(Arg2).</text>
</comment>
<feature type="binding site" evidence="8">
    <location>
        <position position="46"/>
    </location>
    <ligand>
        <name>Zn(2+)</name>
        <dbReference type="ChEBI" id="CHEBI:29105"/>
        <note>catalytic</note>
    </ligand>
</feature>
<comment type="catalytic activity">
    <reaction evidence="7 8">
        <text>adenosine(34) in tRNA + H2O + H(+) = inosine(34) in tRNA + NH4(+)</text>
        <dbReference type="Rhea" id="RHEA:43168"/>
        <dbReference type="Rhea" id="RHEA-COMP:10373"/>
        <dbReference type="Rhea" id="RHEA-COMP:10374"/>
        <dbReference type="ChEBI" id="CHEBI:15377"/>
        <dbReference type="ChEBI" id="CHEBI:15378"/>
        <dbReference type="ChEBI" id="CHEBI:28938"/>
        <dbReference type="ChEBI" id="CHEBI:74411"/>
        <dbReference type="ChEBI" id="CHEBI:82852"/>
        <dbReference type="EC" id="3.5.4.33"/>
    </reaction>
</comment>
<feature type="binding site" evidence="8">
    <location>
        <position position="79"/>
    </location>
    <ligand>
        <name>Zn(2+)</name>
        <dbReference type="ChEBI" id="CHEBI:29105"/>
        <note>catalytic</note>
    </ligand>
</feature>
<dbReference type="Gene3D" id="3.40.140.10">
    <property type="entry name" value="Cytidine Deaminase, domain 2"/>
    <property type="match status" value="1"/>
</dbReference>
<evidence type="ECO:0000259" key="9">
    <source>
        <dbReference type="PROSITE" id="PS51747"/>
    </source>
</evidence>
<dbReference type="HAMAP" id="MF_00972">
    <property type="entry name" value="tRNA_aden_deaminase"/>
    <property type="match status" value="1"/>
</dbReference>
<dbReference type="InterPro" id="IPR016192">
    <property type="entry name" value="APOBEC/CMP_deaminase_Zn-bd"/>
</dbReference>
<proteinExistence type="inferred from homology"/>
<keyword evidence="5 8" id="KW-0378">Hydrolase</keyword>
<dbReference type="Pfam" id="PF00383">
    <property type="entry name" value="dCMP_cyt_deam_1"/>
    <property type="match status" value="1"/>
</dbReference>
<feature type="active site" description="Proton donor" evidence="8">
    <location>
        <position position="48"/>
    </location>
</feature>
<evidence type="ECO:0000256" key="5">
    <source>
        <dbReference type="ARBA" id="ARBA00022801"/>
    </source>
</evidence>
<comment type="subunit">
    <text evidence="2 8">Homodimer.</text>
</comment>
<dbReference type="PANTHER" id="PTHR11079">
    <property type="entry name" value="CYTOSINE DEAMINASE FAMILY MEMBER"/>
    <property type="match status" value="1"/>
</dbReference>
<dbReference type="GO" id="GO:0002100">
    <property type="term" value="P:tRNA wobble adenosine to inosine editing"/>
    <property type="evidence" value="ECO:0007669"/>
    <property type="project" value="UniProtKB-UniRule"/>
</dbReference>
<dbReference type="GO" id="GO:0052717">
    <property type="term" value="F:tRNA-specific adenosine-34 deaminase activity"/>
    <property type="evidence" value="ECO:0007669"/>
    <property type="project" value="UniProtKB-UniRule"/>
</dbReference>
<reference evidence="10" key="1">
    <citation type="journal article" date="2014" name="Int. J. Syst. Evol. Microbiol.">
        <title>Complete genome sequence of Corynebacterium casei LMG S-19264T (=DSM 44701T), isolated from a smear-ripened cheese.</title>
        <authorList>
            <consortium name="US DOE Joint Genome Institute (JGI-PGF)"/>
            <person name="Walter F."/>
            <person name="Albersmeier A."/>
            <person name="Kalinowski J."/>
            <person name="Ruckert C."/>
        </authorList>
    </citation>
    <scope>NUCLEOTIDE SEQUENCE</scope>
    <source>
        <strain evidence="10">CGMCC 1.7086</strain>
    </source>
</reference>
<comment type="cofactor">
    <cofactor evidence="8">
        <name>Zn(2+)</name>
        <dbReference type="ChEBI" id="CHEBI:29105"/>
    </cofactor>
    <text evidence="8">Binds 1 zinc ion per subunit.</text>
</comment>